<feature type="compositionally biased region" description="Pro residues" evidence="1">
    <location>
        <begin position="1"/>
        <end position="15"/>
    </location>
</feature>
<evidence type="ECO:0000313" key="3">
    <source>
        <dbReference type="EMBL" id="PYI05178.1"/>
    </source>
</evidence>
<proteinExistence type="predicted"/>
<feature type="region of interest" description="Disordered" evidence="1">
    <location>
        <begin position="1"/>
        <end position="59"/>
    </location>
</feature>
<keyword evidence="2" id="KW-0812">Transmembrane</keyword>
<dbReference type="AlphaFoldDB" id="A0A319EF95"/>
<keyword evidence="2" id="KW-1133">Transmembrane helix</keyword>
<dbReference type="OrthoDB" id="4506934at2759"/>
<feature type="transmembrane region" description="Helical" evidence="2">
    <location>
        <begin position="90"/>
        <end position="113"/>
    </location>
</feature>
<evidence type="ECO:0000256" key="2">
    <source>
        <dbReference type="SAM" id="Phobius"/>
    </source>
</evidence>
<evidence type="ECO:0000256" key="1">
    <source>
        <dbReference type="SAM" id="MobiDB-lite"/>
    </source>
</evidence>
<organism evidence="3 4">
    <name type="scientific">Aspergillus sclerotiicarbonarius (strain CBS 121057 / IBT 28362)</name>
    <dbReference type="NCBI Taxonomy" id="1448318"/>
    <lineage>
        <taxon>Eukaryota</taxon>
        <taxon>Fungi</taxon>
        <taxon>Dikarya</taxon>
        <taxon>Ascomycota</taxon>
        <taxon>Pezizomycotina</taxon>
        <taxon>Eurotiomycetes</taxon>
        <taxon>Eurotiomycetidae</taxon>
        <taxon>Eurotiales</taxon>
        <taxon>Aspergillaceae</taxon>
        <taxon>Aspergillus</taxon>
        <taxon>Aspergillus subgen. Circumdati</taxon>
    </lineage>
</organism>
<sequence>MGHPAPTSPFEPTPPYEEATSVSHSHSHSHSHQYAELPQADLETGPVHQHSCTPITPNPTTSIISTAHEHCEMCERTVTRRERKHAQMHCCRMVALVFIVLFICLTVFGIVLARAGAGHH</sequence>
<evidence type="ECO:0000313" key="4">
    <source>
        <dbReference type="Proteomes" id="UP000248423"/>
    </source>
</evidence>
<dbReference type="Proteomes" id="UP000248423">
    <property type="component" value="Unassembled WGS sequence"/>
</dbReference>
<name>A0A319EF95_ASPSB</name>
<keyword evidence="4" id="KW-1185">Reference proteome</keyword>
<reference evidence="3 4" key="1">
    <citation type="submission" date="2018-02" db="EMBL/GenBank/DDBJ databases">
        <title>The genomes of Aspergillus section Nigri reveals drivers in fungal speciation.</title>
        <authorList>
            <consortium name="DOE Joint Genome Institute"/>
            <person name="Vesth T.C."/>
            <person name="Nybo J."/>
            <person name="Theobald S."/>
            <person name="Brandl J."/>
            <person name="Frisvad J.C."/>
            <person name="Nielsen K.F."/>
            <person name="Lyhne E.K."/>
            <person name="Kogle M.E."/>
            <person name="Kuo A."/>
            <person name="Riley R."/>
            <person name="Clum A."/>
            <person name="Nolan M."/>
            <person name="Lipzen A."/>
            <person name="Salamov A."/>
            <person name="Henrissat B."/>
            <person name="Wiebenga A."/>
            <person name="De vries R.P."/>
            <person name="Grigoriev I.V."/>
            <person name="Mortensen U.H."/>
            <person name="Andersen M.R."/>
            <person name="Baker S.E."/>
        </authorList>
    </citation>
    <scope>NUCLEOTIDE SEQUENCE [LARGE SCALE GENOMIC DNA]</scope>
    <source>
        <strain evidence="3 4">CBS 121057</strain>
    </source>
</reference>
<gene>
    <name evidence="3" type="ORF">BO78DRAFT_419837</name>
</gene>
<dbReference type="EMBL" id="KZ826360">
    <property type="protein sequence ID" value="PYI05178.1"/>
    <property type="molecule type" value="Genomic_DNA"/>
</dbReference>
<protein>
    <submittedName>
        <fullName evidence="3">Uncharacterized protein</fullName>
    </submittedName>
</protein>
<keyword evidence="2" id="KW-0472">Membrane</keyword>
<dbReference type="VEuPathDB" id="FungiDB:BO78DRAFT_419837"/>
<accession>A0A319EF95</accession>